<keyword evidence="1" id="KW-0472">Membrane</keyword>
<evidence type="ECO:0000313" key="2">
    <source>
        <dbReference type="EMBL" id="TWU19389.1"/>
    </source>
</evidence>
<accession>A0A5C6C9E4</accession>
<keyword evidence="3" id="KW-1185">Reference proteome</keyword>
<organism evidence="2 3">
    <name type="scientific">Allorhodopirellula heiligendammensis</name>
    <dbReference type="NCBI Taxonomy" id="2714739"/>
    <lineage>
        <taxon>Bacteria</taxon>
        <taxon>Pseudomonadati</taxon>
        <taxon>Planctomycetota</taxon>
        <taxon>Planctomycetia</taxon>
        <taxon>Pirellulales</taxon>
        <taxon>Pirellulaceae</taxon>
        <taxon>Allorhodopirellula</taxon>
    </lineage>
</organism>
<reference evidence="2 3" key="1">
    <citation type="journal article" date="2020" name="Antonie Van Leeuwenhoek">
        <title>Rhodopirellula heiligendammensis sp. nov., Rhodopirellula pilleata sp. nov., and Rhodopirellula solitaria sp. nov. isolated from natural or artificial marine surfaces in Northern Germany and California, USA, and emended description of the genus Rhodopirellula.</title>
        <authorList>
            <person name="Kallscheuer N."/>
            <person name="Wiegand S."/>
            <person name="Jogler M."/>
            <person name="Boedeker C."/>
            <person name="Peeters S.H."/>
            <person name="Rast P."/>
            <person name="Heuer A."/>
            <person name="Jetten M.S.M."/>
            <person name="Rohde M."/>
            <person name="Jogler C."/>
        </authorList>
    </citation>
    <scope>NUCLEOTIDE SEQUENCE [LARGE SCALE GENOMIC DNA]</scope>
    <source>
        <strain evidence="2 3">Poly21</strain>
    </source>
</reference>
<dbReference type="SUPFAM" id="SSF103481">
    <property type="entry name" value="Multidrug resistance efflux transporter EmrE"/>
    <property type="match status" value="1"/>
</dbReference>
<name>A0A5C6C9E4_9BACT</name>
<dbReference type="GO" id="GO:0022857">
    <property type="term" value="F:transmembrane transporter activity"/>
    <property type="evidence" value="ECO:0007669"/>
    <property type="project" value="InterPro"/>
</dbReference>
<comment type="similarity">
    <text evidence="1">Belongs to the drug/metabolite transporter (DMT) superfamily. Small multidrug resistance (SMR) (TC 2.A.7.1) family.</text>
</comment>
<proteinExistence type="inferred from homology"/>
<dbReference type="Pfam" id="PF00893">
    <property type="entry name" value="Multi_Drug_Res"/>
    <property type="match status" value="1"/>
</dbReference>
<dbReference type="Proteomes" id="UP000319908">
    <property type="component" value="Unassembled WGS sequence"/>
</dbReference>
<keyword evidence="1" id="KW-0812">Transmembrane</keyword>
<dbReference type="EMBL" id="SJPU01000001">
    <property type="protein sequence ID" value="TWU19389.1"/>
    <property type="molecule type" value="Genomic_DNA"/>
</dbReference>
<dbReference type="InterPro" id="IPR037185">
    <property type="entry name" value="EmrE-like"/>
</dbReference>
<comment type="caution">
    <text evidence="2">The sequence shown here is derived from an EMBL/GenBank/DDBJ whole genome shotgun (WGS) entry which is preliminary data.</text>
</comment>
<dbReference type="GO" id="GO:0005886">
    <property type="term" value="C:plasma membrane"/>
    <property type="evidence" value="ECO:0007669"/>
    <property type="project" value="UniProtKB-SubCell"/>
</dbReference>
<gene>
    <name evidence="2" type="primary">sugE_1</name>
    <name evidence="2" type="ORF">Poly21_15620</name>
</gene>
<dbReference type="RefSeq" id="WP_302117970.1">
    <property type="nucleotide sequence ID" value="NZ_SJPU01000001.1"/>
</dbReference>
<dbReference type="Gene3D" id="1.10.3730.20">
    <property type="match status" value="1"/>
</dbReference>
<protein>
    <submittedName>
        <fullName evidence="2">Quaternary ammonium compound-resistance protein SugE</fullName>
    </submittedName>
</protein>
<dbReference type="InterPro" id="IPR045324">
    <property type="entry name" value="Small_multidrug_res"/>
</dbReference>
<evidence type="ECO:0000313" key="3">
    <source>
        <dbReference type="Proteomes" id="UP000319908"/>
    </source>
</evidence>
<sequence>MVARSFCLAITIEESLIGTSFLNWSGIGTGGTATLDIVFLGQPASAMRVACIALMVAGIVGWKLV</sequence>
<comment type="subcellular location">
    <subcellularLocation>
        <location evidence="1">Cell membrane</location>
        <topology evidence="1">Multi-pass membrane protein</topology>
    </subcellularLocation>
</comment>
<dbReference type="AlphaFoldDB" id="A0A5C6C9E4"/>
<evidence type="ECO:0000256" key="1">
    <source>
        <dbReference type="RuleBase" id="RU003942"/>
    </source>
</evidence>